<dbReference type="GO" id="GO:0048598">
    <property type="term" value="P:embryonic morphogenesis"/>
    <property type="evidence" value="ECO:0007669"/>
    <property type="project" value="InterPro"/>
</dbReference>
<feature type="region of interest" description="Disordered" evidence="5">
    <location>
        <begin position="137"/>
        <end position="233"/>
    </location>
</feature>
<comment type="similarity">
    <text evidence="2">Belongs to the ashwin family.</text>
</comment>
<feature type="compositionally biased region" description="Polar residues" evidence="5">
    <location>
        <begin position="185"/>
        <end position="194"/>
    </location>
</feature>
<dbReference type="EMBL" id="LSMT01000003">
    <property type="protein sequence ID" value="PFX34534.1"/>
    <property type="molecule type" value="Genomic_DNA"/>
</dbReference>
<dbReference type="GO" id="GO:0005634">
    <property type="term" value="C:nucleus"/>
    <property type="evidence" value="ECO:0007669"/>
    <property type="project" value="UniProtKB-SubCell"/>
</dbReference>
<comment type="caution">
    <text evidence="6">The sequence shown here is derived from an EMBL/GenBank/DDBJ whole genome shotgun (WGS) entry which is preliminary data.</text>
</comment>
<evidence type="ECO:0000256" key="3">
    <source>
        <dbReference type="ARBA" id="ARBA00015134"/>
    </source>
</evidence>
<dbReference type="GO" id="GO:0072669">
    <property type="term" value="C:tRNA-splicing ligase complex"/>
    <property type="evidence" value="ECO:0007669"/>
    <property type="project" value="InterPro"/>
</dbReference>
<feature type="compositionally biased region" description="Polar residues" evidence="5">
    <location>
        <begin position="137"/>
        <end position="146"/>
    </location>
</feature>
<evidence type="ECO:0000313" key="6">
    <source>
        <dbReference type="EMBL" id="PFX34534.1"/>
    </source>
</evidence>
<feature type="compositionally biased region" description="Basic residues" evidence="5">
    <location>
        <begin position="159"/>
        <end position="168"/>
    </location>
</feature>
<proteinExistence type="inferred from homology"/>
<evidence type="ECO:0000256" key="5">
    <source>
        <dbReference type="SAM" id="MobiDB-lite"/>
    </source>
</evidence>
<dbReference type="Pfam" id="PF15323">
    <property type="entry name" value="Ashwin"/>
    <property type="match status" value="1"/>
</dbReference>
<accession>A0A2B4SV33</accession>
<reference evidence="7" key="1">
    <citation type="journal article" date="2017" name="bioRxiv">
        <title>Comparative analysis of the genomes of Stylophora pistillata and Acropora digitifera provides evidence for extensive differences between species of corals.</title>
        <authorList>
            <person name="Voolstra C.R."/>
            <person name="Li Y."/>
            <person name="Liew Y.J."/>
            <person name="Baumgarten S."/>
            <person name="Zoccola D."/>
            <person name="Flot J.-F."/>
            <person name="Tambutte S."/>
            <person name="Allemand D."/>
            <person name="Aranda M."/>
        </authorList>
    </citation>
    <scope>NUCLEOTIDE SEQUENCE [LARGE SCALE GENOMIC DNA]</scope>
</reference>
<feature type="compositionally biased region" description="Basic and acidic residues" evidence="5">
    <location>
        <begin position="174"/>
        <end position="184"/>
    </location>
</feature>
<dbReference type="PANTHER" id="PTHR28359">
    <property type="entry name" value="ASHWIN"/>
    <property type="match status" value="1"/>
</dbReference>
<evidence type="ECO:0000256" key="1">
    <source>
        <dbReference type="ARBA" id="ARBA00004123"/>
    </source>
</evidence>
<dbReference type="AlphaFoldDB" id="A0A2B4SV33"/>
<name>A0A2B4SV33_STYPI</name>
<comment type="subcellular location">
    <subcellularLocation>
        <location evidence="1">Nucleus</location>
    </subcellularLocation>
</comment>
<dbReference type="PANTHER" id="PTHR28359:SF1">
    <property type="entry name" value="ASHWIN"/>
    <property type="match status" value="1"/>
</dbReference>
<gene>
    <name evidence="6" type="ORF">AWC38_SpisGene522</name>
</gene>
<keyword evidence="4" id="KW-0539">Nucleus</keyword>
<protein>
    <recommendedName>
        <fullName evidence="3">Ashwin</fullName>
    </recommendedName>
</protein>
<evidence type="ECO:0000256" key="2">
    <source>
        <dbReference type="ARBA" id="ARBA00007855"/>
    </source>
</evidence>
<feature type="compositionally biased region" description="Low complexity" evidence="5">
    <location>
        <begin position="201"/>
        <end position="219"/>
    </location>
</feature>
<evidence type="ECO:0000313" key="7">
    <source>
        <dbReference type="Proteomes" id="UP000225706"/>
    </source>
</evidence>
<dbReference type="InterPro" id="IPR024887">
    <property type="entry name" value="Ashwin"/>
</dbReference>
<evidence type="ECO:0000256" key="4">
    <source>
        <dbReference type="ARBA" id="ARBA00023242"/>
    </source>
</evidence>
<organism evidence="6 7">
    <name type="scientific">Stylophora pistillata</name>
    <name type="common">Smooth cauliflower coral</name>
    <dbReference type="NCBI Taxonomy" id="50429"/>
    <lineage>
        <taxon>Eukaryota</taxon>
        <taxon>Metazoa</taxon>
        <taxon>Cnidaria</taxon>
        <taxon>Anthozoa</taxon>
        <taxon>Hexacorallia</taxon>
        <taxon>Scleractinia</taxon>
        <taxon>Astrocoeniina</taxon>
        <taxon>Pocilloporidae</taxon>
        <taxon>Stylophora</taxon>
    </lineage>
</organism>
<dbReference type="OrthoDB" id="10071059at2759"/>
<dbReference type="Proteomes" id="UP000225706">
    <property type="component" value="Unassembled WGS sequence"/>
</dbReference>
<sequence>MADAMRPSGSNELDHPEVLSRERLLDILCDRSIPREDLICLEKGDLVQIFYKYVTPLPQRLHQLRRARRRQLPCGEQTVASNGKTSTIIRPTKRKSHEKLTTRPIKISRTEHSNSIKINRSPISFGSTSNGVNSVSIHTTSPTMDITSDHEGRAQNKSIKPKVVKLNRKTLGLHVDKSFEHQQSKNESNSSFNGGAQKEVSASSTSGDSGSDVNDSKSGSTKRKFEKVAVTWP</sequence>
<keyword evidence="7" id="KW-1185">Reference proteome</keyword>